<dbReference type="AlphaFoldDB" id="A0A8H4LGD0"/>
<protein>
    <submittedName>
        <fullName evidence="2">Uncharacterized protein</fullName>
    </submittedName>
</protein>
<feature type="compositionally biased region" description="Basic and acidic residues" evidence="1">
    <location>
        <begin position="53"/>
        <end position="74"/>
    </location>
</feature>
<evidence type="ECO:0000313" key="2">
    <source>
        <dbReference type="EMBL" id="KAF4467517.1"/>
    </source>
</evidence>
<evidence type="ECO:0000256" key="1">
    <source>
        <dbReference type="SAM" id="MobiDB-lite"/>
    </source>
</evidence>
<dbReference type="EMBL" id="JAADYS010000736">
    <property type="protein sequence ID" value="KAF4467517.1"/>
    <property type="molecule type" value="Genomic_DNA"/>
</dbReference>
<comment type="caution">
    <text evidence="2">The sequence shown here is derived from an EMBL/GenBank/DDBJ whole genome shotgun (WGS) entry which is preliminary data.</text>
</comment>
<proteinExistence type="predicted"/>
<organism evidence="2 3">
    <name type="scientific">Fusarium albosuccineum</name>
    <dbReference type="NCBI Taxonomy" id="1237068"/>
    <lineage>
        <taxon>Eukaryota</taxon>
        <taxon>Fungi</taxon>
        <taxon>Dikarya</taxon>
        <taxon>Ascomycota</taxon>
        <taxon>Pezizomycotina</taxon>
        <taxon>Sordariomycetes</taxon>
        <taxon>Hypocreomycetidae</taxon>
        <taxon>Hypocreales</taxon>
        <taxon>Nectriaceae</taxon>
        <taxon>Fusarium</taxon>
        <taxon>Fusarium decemcellulare species complex</taxon>
    </lineage>
</organism>
<feature type="region of interest" description="Disordered" evidence="1">
    <location>
        <begin position="53"/>
        <end position="103"/>
    </location>
</feature>
<reference evidence="2 3" key="1">
    <citation type="submission" date="2020-01" db="EMBL/GenBank/DDBJ databases">
        <title>Identification and distribution of gene clusters putatively required for synthesis of sphingolipid metabolism inhibitors in phylogenetically diverse species of the filamentous fungus Fusarium.</title>
        <authorList>
            <person name="Kim H.-S."/>
            <person name="Busman M."/>
            <person name="Brown D.W."/>
            <person name="Divon H."/>
            <person name="Uhlig S."/>
            <person name="Proctor R.H."/>
        </authorList>
    </citation>
    <scope>NUCLEOTIDE SEQUENCE [LARGE SCALE GENOMIC DNA]</scope>
    <source>
        <strain evidence="2 3">NRRL 20459</strain>
    </source>
</reference>
<sequence length="103" mass="11203">MVDHNNMFIGDGSVATQQAANAYAAEFPIIFANNNRSRLIRYGDAYQIPAHGTKEMPIRGDSHLELRGVARRDSNQSPSSIDEGLCPAPTSRAKDASRQTTNA</sequence>
<gene>
    <name evidence="2" type="ORF">FALBO_5600</name>
</gene>
<name>A0A8H4LGD0_9HYPO</name>
<evidence type="ECO:0000313" key="3">
    <source>
        <dbReference type="Proteomes" id="UP000554235"/>
    </source>
</evidence>
<dbReference type="Proteomes" id="UP000554235">
    <property type="component" value="Unassembled WGS sequence"/>
</dbReference>
<accession>A0A8H4LGD0</accession>
<keyword evidence="3" id="KW-1185">Reference proteome</keyword>